<keyword evidence="7 12" id="KW-1133">Transmembrane helix</keyword>
<comment type="cofactor">
    <cofactor evidence="1">
        <name>heme</name>
        <dbReference type="ChEBI" id="CHEBI:30413"/>
    </cofactor>
</comment>
<dbReference type="GO" id="GO:0004497">
    <property type="term" value="F:monooxygenase activity"/>
    <property type="evidence" value="ECO:0007669"/>
    <property type="project" value="UniProtKB-KW"/>
</dbReference>
<comment type="similarity">
    <text evidence="3">Belongs to the cytochrome P450 family.</text>
</comment>
<dbReference type="GO" id="GO:0020037">
    <property type="term" value="F:heme binding"/>
    <property type="evidence" value="ECO:0007669"/>
    <property type="project" value="InterPro"/>
</dbReference>
<keyword evidence="4" id="KW-0349">Heme</keyword>
<keyword evidence="14" id="KW-1185">Reference proteome</keyword>
<evidence type="ECO:0000256" key="4">
    <source>
        <dbReference type="ARBA" id="ARBA00022617"/>
    </source>
</evidence>
<organism evidence="13 14">
    <name type="scientific">Hermanssonia centrifuga</name>
    <dbReference type="NCBI Taxonomy" id="98765"/>
    <lineage>
        <taxon>Eukaryota</taxon>
        <taxon>Fungi</taxon>
        <taxon>Dikarya</taxon>
        <taxon>Basidiomycota</taxon>
        <taxon>Agaricomycotina</taxon>
        <taxon>Agaricomycetes</taxon>
        <taxon>Polyporales</taxon>
        <taxon>Meruliaceae</taxon>
        <taxon>Hermanssonia</taxon>
    </lineage>
</organism>
<proteinExistence type="inferred from homology"/>
<evidence type="ECO:0000256" key="6">
    <source>
        <dbReference type="ARBA" id="ARBA00022723"/>
    </source>
</evidence>
<evidence type="ECO:0000313" key="13">
    <source>
        <dbReference type="EMBL" id="PSR73379.1"/>
    </source>
</evidence>
<dbReference type="GO" id="GO:0005506">
    <property type="term" value="F:iron ion binding"/>
    <property type="evidence" value="ECO:0007669"/>
    <property type="project" value="InterPro"/>
</dbReference>
<evidence type="ECO:0000256" key="2">
    <source>
        <dbReference type="ARBA" id="ARBA00004167"/>
    </source>
</evidence>
<feature type="transmembrane region" description="Helical" evidence="12">
    <location>
        <begin position="12"/>
        <end position="31"/>
    </location>
</feature>
<accession>A0A2R6NM18</accession>
<evidence type="ECO:0000256" key="10">
    <source>
        <dbReference type="ARBA" id="ARBA00023033"/>
    </source>
</evidence>
<evidence type="ECO:0000256" key="7">
    <source>
        <dbReference type="ARBA" id="ARBA00022989"/>
    </source>
</evidence>
<comment type="subcellular location">
    <subcellularLocation>
        <location evidence="2">Membrane</location>
        <topology evidence="2">Single-pass membrane protein</topology>
    </subcellularLocation>
</comment>
<dbReference type="AlphaFoldDB" id="A0A2R6NM18"/>
<evidence type="ECO:0008006" key="15">
    <source>
        <dbReference type="Google" id="ProtNLM"/>
    </source>
</evidence>
<evidence type="ECO:0000313" key="14">
    <source>
        <dbReference type="Proteomes" id="UP000186601"/>
    </source>
</evidence>
<keyword evidence="8" id="KW-0560">Oxidoreductase</keyword>
<evidence type="ECO:0000256" key="9">
    <source>
        <dbReference type="ARBA" id="ARBA00023004"/>
    </source>
</evidence>
<evidence type="ECO:0000256" key="3">
    <source>
        <dbReference type="ARBA" id="ARBA00010617"/>
    </source>
</evidence>
<dbReference type="STRING" id="98765.A0A2R6NM18"/>
<evidence type="ECO:0000256" key="12">
    <source>
        <dbReference type="SAM" id="Phobius"/>
    </source>
</evidence>
<dbReference type="Gene3D" id="1.10.630.10">
    <property type="entry name" value="Cytochrome P450"/>
    <property type="match status" value="1"/>
</dbReference>
<dbReference type="OrthoDB" id="2802867at2759"/>
<dbReference type="Proteomes" id="UP000186601">
    <property type="component" value="Unassembled WGS sequence"/>
</dbReference>
<evidence type="ECO:0000256" key="11">
    <source>
        <dbReference type="ARBA" id="ARBA00023136"/>
    </source>
</evidence>
<keyword evidence="11 12" id="KW-0472">Membrane</keyword>
<keyword evidence="5 12" id="KW-0812">Transmembrane</keyword>
<dbReference type="EMBL" id="MLYV02001076">
    <property type="protein sequence ID" value="PSR73379.1"/>
    <property type="molecule type" value="Genomic_DNA"/>
</dbReference>
<evidence type="ECO:0000256" key="5">
    <source>
        <dbReference type="ARBA" id="ARBA00022692"/>
    </source>
</evidence>
<sequence length="323" mass="36783">MPSNNAIDSPVNFSFLLILVPLFVTCISWFYSRSKRRHSLPLPPGPKPLPLIGNLFDIPQERPWVAYMDWSKTYASDIIFMTVFSQPTVVISSAKAAFDLMEKRSNIYSDKPRVVMDELTGWDWNMGVMPYGQRWRDTRRCFHQHFHQGVVGKYNPIQIREVQAFLRRALISPGDVEVKSISQTIAAIILGITYGIQVHDMNDDYIKLARKSVEGLVLARRPGVFWVDYFPLLKYIPAWVPGASGKQLGRFYKPLVEEMKNRPFNAVKNDVLTNMATPSVAEKVIVALQQKPTSNEVYNMMEQVARDALGIAYAGSSYRTSKL</sequence>
<reference evidence="13 14" key="1">
    <citation type="submission" date="2018-02" db="EMBL/GenBank/DDBJ databases">
        <title>Genome sequence of the basidiomycete white-rot fungus Phlebia centrifuga.</title>
        <authorList>
            <person name="Granchi Z."/>
            <person name="Peng M."/>
            <person name="de Vries R.P."/>
            <person name="Hilden K."/>
            <person name="Makela M.R."/>
            <person name="Grigoriev I."/>
            <person name="Riley R."/>
        </authorList>
    </citation>
    <scope>NUCLEOTIDE SEQUENCE [LARGE SCALE GENOMIC DNA]</scope>
    <source>
        <strain evidence="13 14">FBCC195</strain>
    </source>
</reference>
<dbReference type="InterPro" id="IPR036396">
    <property type="entry name" value="Cyt_P450_sf"/>
</dbReference>
<comment type="caution">
    <text evidence="13">The sequence shown here is derived from an EMBL/GenBank/DDBJ whole genome shotgun (WGS) entry which is preliminary data.</text>
</comment>
<dbReference type="PANTHER" id="PTHR46300">
    <property type="entry name" value="P450, PUTATIVE (EUROFUNG)-RELATED-RELATED"/>
    <property type="match status" value="1"/>
</dbReference>
<protein>
    <recommendedName>
        <fullName evidence="15">Cytochrome P450</fullName>
    </recommendedName>
</protein>
<keyword evidence="6" id="KW-0479">Metal-binding</keyword>
<dbReference type="InterPro" id="IPR050364">
    <property type="entry name" value="Cytochrome_P450_fung"/>
</dbReference>
<evidence type="ECO:0000256" key="8">
    <source>
        <dbReference type="ARBA" id="ARBA00023002"/>
    </source>
</evidence>
<dbReference type="InterPro" id="IPR001128">
    <property type="entry name" value="Cyt_P450"/>
</dbReference>
<keyword evidence="10" id="KW-0503">Monooxygenase</keyword>
<dbReference type="SUPFAM" id="SSF48264">
    <property type="entry name" value="Cytochrome P450"/>
    <property type="match status" value="1"/>
</dbReference>
<gene>
    <name evidence="13" type="ORF">PHLCEN_2v10671</name>
</gene>
<keyword evidence="9" id="KW-0408">Iron</keyword>
<dbReference type="GO" id="GO:0016705">
    <property type="term" value="F:oxidoreductase activity, acting on paired donors, with incorporation or reduction of molecular oxygen"/>
    <property type="evidence" value="ECO:0007669"/>
    <property type="project" value="InterPro"/>
</dbReference>
<name>A0A2R6NM18_9APHY</name>
<dbReference type="Pfam" id="PF00067">
    <property type="entry name" value="p450"/>
    <property type="match status" value="1"/>
</dbReference>
<evidence type="ECO:0000256" key="1">
    <source>
        <dbReference type="ARBA" id="ARBA00001971"/>
    </source>
</evidence>
<dbReference type="PANTHER" id="PTHR46300:SF7">
    <property type="entry name" value="P450, PUTATIVE (EUROFUNG)-RELATED"/>
    <property type="match status" value="1"/>
</dbReference>
<dbReference type="GO" id="GO:0016020">
    <property type="term" value="C:membrane"/>
    <property type="evidence" value="ECO:0007669"/>
    <property type="project" value="UniProtKB-SubCell"/>
</dbReference>